<dbReference type="EMBL" id="BPLR01015921">
    <property type="protein sequence ID" value="GIY79685.1"/>
    <property type="molecule type" value="Genomic_DNA"/>
</dbReference>
<sequence>MGNLVFSFTPGISWKFVAHILRWNLSNRIQRIGEINNLDCKLYKKRWFPMSSGYSSQRILEINNLRYQCASGNKSLHYFAGTPDNELWIRNED</sequence>
<evidence type="ECO:0000313" key="2">
    <source>
        <dbReference type="Proteomes" id="UP001054945"/>
    </source>
</evidence>
<evidence type="ECO:0000313" key="1">
    <source>
        <dbReference type="EMBL" id="GIY79685.1"/>
    </source>
</evidence>
<accession>A0AAV4WCA0</accession>
<proteinExistence type="predicted"/>
<protein>
    <submittedName>
        <fullName evidence="1">Uncharacterized protein</fullName>
    </submittedName>
</protein>
<name>A0AAV4WCA0_CAEEX</name>
<dbReference type="Proteomes" id="UP001054945">
    <property type="component" value="Unassembled WGS sequence"/>
</dbReference>
<comment type="caution">
    <text evidence="1">The sequence shown here is derived from an EMBL/GenBank/DDBJ whole genome shotgun (WGS) entry which is preliminary data.</text>
</comment>
<reference evidence="1 2" key="1">
    <citation type="submission" date="2021-06" db="EMBL/GenBank/DDBJ databases">
        <title>Caerostris extrusa draft genome.</title>
        <authorList>
            <person name="Kono N."/>
            <person name="Arakawa K."/>
        </authorList>
    </citation>
    <scope>NUCLEOTIDE SEQUENCE [LARGE SCALE GENOMIC DNA]</scope>
</reference>
<keyword evidence="2" id="KW-1185">Reference proteome</keyword>
<dbReference type="AlphaFoldDB" id="A0AAV4WCA0"/>
<organism evidence="1 2">
    <name type="scientific">Caerostris extrusa</name>
    <name type="common">Bark spider</name>
    <name type="synonym">Caerostris bankana</name>
    <dbReference type="NCBI Taxonomy" id="172846"/>
    <lineage>
        <taxon>Eukaryota</taxon>
        <taxon>Metazoa</taxon>
        <taxon>Ecdysozoa</taxon>
        <taxon>Arthropoda</taxon>
        <taxon>Chelicerata</taxon>
        <taxon>Arachnida</taxon>
        <taxon>Araneae</taxon>
        <taxon>Araneomorphae</taxon>
        <taxon>Entelegynae</taxon>
        <taxon>Araneoidea</taxon>
        <taxon>Araneidae</taxon>
        <taxon>Caerostris</taxon>
    </lineage>
</organism>
<gene>
    <name evidence="1" type="ORF">CEXT_346191</name>
</gene>